<dbReference type="PANTHER" id="PTHR42058:SF1">
    <property type="entry name" value="G-PROTEIN COUPLED RECEPTORS FAMILY 2 PROFILE 2 DOMAIN-CONTAINING PROTEIN"/>
    <property type="match status" value="1"/>
</dbReference>
<evidence type="ECO:0000256" key="2">
    <source>
        <dbReference type="ARBA" id="ARBA00022692"/>
    </source>
</evidence>
<feature type="transmembrane region" description="Helical" evidence="6">
    <location>
        <begin position="98"/>
        <end position="117"/>
    </location>
</feature>
<reference evidence="8" key="1">
    <citation type="journal article" date="2020" name="Stud. Mycol.">
        <title>101 Dothideomycetes genomes: a test case for predicting lifestyles and emergence of pathogens.</title>
        <authorList>
            <person name="Haridas S."/>
            <person name="Albert R."/>
            <person name="Binder M."/>
            <person name="Bloem J."/>
            <person name="Labutti K."/>
            <person name="Salamov A."/>
            <person name="Andreopoulos B."/>
            <person name="Baker S."/>
            <person name="Barry K."/>
            <person name="Bills G."/>
            <person name="Bluhm B."/>
            <person name="Cannon C."/>
            <person name="Castanera R."/>
            <person name="Culley D."/>
            <person name="Daum C."/>
            <person name="Ezra D."/>
            <person name="Gonzalez J."/>
            <person name="Henrissat B."/>
            <person name="Kuo A."/>
            <person name="Liang C."/>
            <person name="Lipzen A."/>
            <person name="Lutzoni F."/>
            <person name="Magnuson J."/>
            <person name="Mondo S."/>
            <person name="Nolan M."/>
            <person name="Ohm R."/>
            <person name="Pangilinan J."/>
            <person name="Park H.-J."/>
            <person name="Ramirez L."/>
            <person name="Alfaro M."/>
            <person name="Sun H."/>
            <person name="Tritt A."/>
            <person name="Yoshinaga Y."/>
            <person name="Zwiers L.-H."/>
            <person name="Turgeon B."/>
            <person name="Goodwin S."/>
            <person name="Spatafora J."/>
            <person name="Crous P."/>
            <person name="Grigoriev I."/>
        </authorList>
    </citation>
    <scope>NUCLEOTIDE SEQUENCE</scope>
    <source>
        <strain evidence="8">CBS 480.64</strain>
    </source>
</reference>
<dbReference type="Proteomes" id="UP000799421">
    <property type="component" value="Unassembled WGS sequence"/>
</dbReference>
<organism evidence="8 9">
    <name type="scientific">Piedraia hortae CBS 480.64</name>
    <dbReference type="NCBI Taxonomy" id="1314780"/>
    <lineage>
        <taxon>Eukaryota</taxon>
        <taxon>Fungi</taxon>
        <taxon>Dikarya</taxon>
        <taxon>Ascomycota</taxon>
        <taxon>Pezizomycotina</taxon>
        <taxon>Dothideomycetes</taxon>
        <taxon>Dothideomycetidae</taxon>
        <taxon>Capnodiales</taxon>
        <taxon>Piedraiaceae</taxon>
        <taxon>Piedraia</taxon>
    </lineage>
</organism>
<evidence type="ECO:0000256" key="6">
    <source>
        <dbReference type="SAM" id="Phobius"/>
    </source>
</evidence>
<keyword evidence="4 6" id="KW-0472">Membrane</keyword>
<dbReference type="PANTHER" id="PTHR42058">
    <property type="entry name" value="G_PROTEIN_RECEP_F2_4 DOMAIN-CONTAINING PROTEIN"/>
    <property type="match status" value="1"/>
</dbReference>
<dbReference type="Gene3D" id="1.20.1070.10">
    <property type="entry name" value="Rhodopsin 7-helix transmembrane proteins"/>
    <property type="match status" value="1"/>
</dbReference>
<gene>
    <name evidence="8" type="ORF">K470DRAFT_95880</name>
</gene>
<evidence type="ECO:0000259" key="7">
    <source>
        <dbReference type="PROSITE" id="PS50261"/>
    </source>
</evidence>
<evidence type="ECO:0000256" key="3">
    <source>
        <dbReference type="ARBA" id="ARBA00022989"/>
    </source>
</evidence>
<dbReference type="EMBL" id="MU005991">
    <property type="protein sequence ID" value="KAF2859547.1"/>
    <property type="molecule type" value="Genomic_DNA"/>
</dbReference>
<proteinExistence type="predicted"/>
<evidence type="ECO:0000313" key="9">
    <source>
        <dbReference type="Proteomes" id="UP000799421"/>
    </source>
</evidence>
<keyword evidence="2 6" id="KW-0812">Transmembrane</keyword>
<name>A0A6A7BX25_9PEZI</name>
<feature type="transmembrane region" description="Helical" evidence="6">
    <location>
        <begin position="178"/>
        <end position="200"/>
    </location>
</feature>
<dbReference type="GO" id="GO:0016020">
    <property type="term" value="C:membrane"/>
    <property type="evidence" value="ECO:0007669"/>
    <property type="project" value="UniProtKB-SubCell"/>
</dbReference>
<protein>
    <recommendedName>
        <fullName evidence="7">G-protein coupled receptors family 2 profile 2 domain-containing protein</fullName>
    </recommendedName>
</protein>
<comment type="subcellular location">
    <subcellularLocation>
        <location evidence="1">Membrane</location>
        <topology evidence="1">Multi-pass membrane protein</topology>
    </subcellularLocation>
</comment>
<keyword evidence="3 6" id="KW-1133">Transmembrane helix</keyword>
<feature type="region of interest" description="Disordered" evidence="5">
    <location>
        <begin position="393"/>
        <end position="428"/>
    </location>
</feature>
<feature type="compositionally biased region" description="Polar residues" evidence="5">
    <location>
        <begin position="397"/>
        <end position="407"/>
    </location>
</feature>
<dbReference type="GO" id="GO:0004888">
    <property type="term" value="F:transmembrane signaling receptor activity"/>
    <property type="evidence" value="ECO:0007669"/>
    <property type="project" value="InterPro"/>
</dbReference>
<dbReference type="PROSITE" id="PS50261">
    <property type="entry name" value="G_PROTEIN_RECEP_F2_4"/>
    <property type="match status" value="1"/>
</dbReference>
<feature type="transmembrane region" description="Helical" evidence="6">
    <location>
        <begin position="137"/>
        <end position="157"/>
    </location>
</feature>
<feature type="transmembrane region" description="Helical" evidence="6">
    <location>
        <begin position="68"/>
        <end position="86"/>
    </location>
</feature>
<evidence type="ECO:0000256" key="1">
    <source>
        <dbReference type="ARBA" id="ARBA00004141"/>
    </source>
</evidence>
<dbReference type="InterPro" id="IPR017981">
    <property type="entry name" value="GPCR_2-like_7TM"/>
</dbReference>
<feature type="compositionally biased region" description="Basic and acidic residues" evidence="5">
    <location>
        <begin position="408"/>
        <end position="428"/>
    </location>
</feature>
<dbReference type="SUPFAM" id="SSF81321">
    <property type="entry name" value="Family A G protein-coupled receptor-like"/>
    <property type="match status" value="1"/>
</dbReference>
<dbReference type="GO" id="GO:0007166">
    <property type="term" value="P:cell surface receptor signaling pathway"/>
    <property type="evidence" value="ECO:0007669"/>
    <property type="project" value="InterPro"/>
</dbReference>
<evidence type="ECO:0000256" key="5">
    <source>
        <dbReference type="SAM" id="MobiDB-lite"/>
    </source>
</evidence>
<feature type="transmembrane region" description="Helical" evidence="6">
    <location>
        <begin position="220"/>
        <end position="244"/>
    </location>
</feature>
<evidence type="ECO:0000313" key="8">
    <source>
        <dbReference type="EMBL" id="KAF2859547.1"/>
    </source>
</evidence>
<keyword evidence="9" id="KW-1185">Reference proteome</keyword>
<feature type="domain" description="G-protein coupled receptors family 2 profile 2" evidence="7">
    <location>
        <begin position="58"/>
        <end position="332"/>
    </location>
</feature>
<accession>A0A6A7BX25</accession>
<dbReference type="OrthoDB" id="408743at2759"/>
<dbReference type="AlphaFoldDB" id="A0A6A7BX25"/>
<evidence type="ECO:0000256" key="4">
    <source>
        <dbReference type="ARBA" id="ARBA00023136"/>
    </source>
</evidence>
<dbReference type="InterPro" id="IPR053247">
    <property type="entry name" value="GPCR_GPR1/git3-like"/>
</dbReference>
<sequence length="428" mass="47678">MSTAALANITECISPFLNVRSYPTTGGETASRFCKPLNANLTCCLPCPLTDWVFDDHIGSQIATADHLSIGGFVLNVLLLLTFWILPEEKTMRHYLSVSLAVSATIMSLAFLIPLGTNPNYCHDDITPNNMNTDTGCAFTGSLLLFGWMGCVVWIMLRSIWTMLRIVVDFQRPIAYKWVALTLGIGLPAFYLAICLPISGVAYRLGDVCIPSRTSAFATWFVWVIVFSTLSTLILIFTIVYCIWKFALSVVSRDRLDNEVTTSTSFIQIQQTKKKSLQRRHRLEWARIKEVLLMQWRTIILTFIIMNESVYFAIVFAQQTGAAEAALHGVRKKDIEFASCLMMNHGNKNACLAKATGMGLNQAQVVATLILASANNSVPDIFPAVPRVNAHGMEASHLQSAKPSRTKSQAESRQRRVCHAESWQRRKG</sequence>